<gene>
    <name evidence="2" type="ORF">B0T10DRAFT_568911</name>
</gene>
<evidence type="ECO:0000313" key="3">
    <source>
        <dbReference type="Proteomes" id="UP000777438"/>
    </source>
</evidence>
<evidence type="ECO:0000256" key="1">
    <source>
        <dbReference type="SAM" id="MobiDB-lite"/>
    </source>
</evidence>
<name>A0A9P8VS29_9HYPO</name>
<proteinExistence type="predicted"/>
<evidence type="ECO:0000313" key="2">
    <source>
        <dbReference type="EMBL" id="KAH6869386.1"/>
    </source>
</evidence>
<protein>
    <submittedName>
        <fullName evidence="2">Uncharacterized protein</fullName>
    </submittedName>
</protein>
<dbReference type="OrthoDB" id="10261556at2759"/>
<sequence length="179" mass="19992">MGRKITLQDWRHIAIAISKRHARERGAAKTDFEDGGGDDDAERYKAPDDLAASHTGQTAANYGITIDVLKRLTPESLEVFGQVSRRWHKFLGCTGQLPSGPLLKRKGLMPSMPPSSPPSKRARTVPLGRLAAESNNKSYQGQDQLLLRSLQVILRNDRAHYRDFPPGEIKSNPIRKWVV</sequence>
<dbReference type="EMBL" id="JAGPYM010000073">
    <property type="protein sequence ID" value="KAH6869386.1"/>
    <property type="molecule type" value="Genomic_DNA"/>
</dbReference>
<dbReference type="AlphaFoldDB" id="A0A9P8VS29"/>
<accession>A0A9P8VS29</accession>
<dbReference type="Proteomes" id="UP000777438">
    <property type="component" value="Unassembled WGS sequence"/>
</dbReference>
<keyword evidence="3" id="KW-1185">Reference proteome</keyword>
<reference evidence="2 3" key="1">
    <citation type="journal article" date="2021" name="Nat. Commun.">
        <title>Genetic determinants of endophytism in the Arabidopsis root mycobiome.</title>
        <authorList>
            <person name="Mesny F."/>
            <person name="Miyauchi S."/>
            <person name="Thiergart T."/>
            <person name="Pickel B."/>
            <person name="Atanasova L."/>
            <person name="Karlsson M."/>
            <person name="Huettel B."/>
            <person name="Barry K.W."/>
            <person name="Haridas S."/>
            <person name="Chen C."/>
            <person name="Bauer D."/>
            <person name="Andreopoulos W."/>
            <person name="Pangilinan J."/>
            <person name="LaButti K."/>
            <person name="Riley R."/>
            <person name="Lipzen A."/>
            <person name="Clum A."/>
            <person name="Drula E."/>
            <person name="Henrissat B."/>
            <person name="Kohler A."/>
            <person name="Grigoriev I.V."/>
            <person name="Martin F.M."/>
            <person name="Hacquard S."/>
        </authorList>
    </citation>
    <scope>NUCLEOTIDE SEQUENCE [LARGE SCALE GENOMIC DNA]</scope>
    <source>
        <strain evidence="2 3">MPI-CAGE-CH-0241</strain>
    </source>
</reference>
<organism evidence="2 3">
    <name type="scientific">Thelonectria olida</name>
    <dbReference type="NCBI Taxonomy" id="1576542"/>
    <lineage>
        <taxon>Eukaryota</taxon>
        <taxon>Fungi</taxon>
        <taxon>Dikarya</taxon>
        <taxon>Ascomycota</taxon>
        <taxon>Pezizomycotina</taxon>
        <taxon>Sordariomycetes</taxon>
        <taxon>Hypocreomycetidae</taxon>
        <taxon>Hypocreales</taxon>
        <taxon>Nectriaceae</taxon>
        <taxon>Thelonectria</taxon>
    </lineage>
</organism>
<comment type="caution">
    <text evidence="2">The sequence shown here is derived from an EMBL/GenBank/DDBJ whole genome shotgun (WGS) entry which is preliminary data.</text>
</comment>
<feature type="region of interest" description="Disordered" evidence="1">
    <location>
        <begin position="24"/>
        <end position="44"/>
    </location>
</feature>